<feature type="transmembrane region" description="Helical" evidence="2">
    <location>
        <begin position="153"/>
        <end position="179"/>
    </location>
</feature>
<gene>
    <name evidence="3" type="ORF">NEDG_00796</name>
</gene>
<evidence type="ECO:0000313" key="3">
    <source>
        <dbReference type="EMBL" id="OAG29663.1"/>
    </source>
</evidence>
<protein>
    <submittedName>
        <fullName evidence="3">Uncharacterized protein</fullName>
    </submittedName>
</protein>
<feature type="region of interest" description="Disordered" evidence="1">
    <location>
        <begin position="72"/>
        <end position="94"/>
    </location>
</feature>
<comment type="caution">
    <text evidence="3">The sequence shown here is derived from an EMBL/GenBank/DDBJ whole genome shotgun (WGS) entry which is preliminary data.</text>
</comment>
<evidence type="ECO:0000256" key="2">
    <source>
        <dbReference type="SAM" id="Phobius"/>
    </source>
</evidence>
<keyword evidence="4" id="KW-1185">Reference proteome</keyword>
<name>A0A177ECH8_9MICR</name>
<dbReference type="AlphaFoldDB" id="A0A177ECH8"/>
<evidence type="ECO:0000313" key="4">
    <source>
        <dbReference type="Proteomes" id="UP000185944"/>
    </source>
</evidence>
<keyword evidence="2" id="KW-0812">Transmembrane</keyword>
<keyword evidence="2" id="KW-1133">Transmembrane helix</keyword>
<feature type="compositionally biased region" description="Basic and acidic residues" evidence="1">
    <location>
        <begin position="76"/>
        <end position="94"/>
    </location>
</feature>
<keyword evidence="2" id="KW-0472">Membrane</keyword>
<sequence>MKKEIQNLLEEVKALLDMHPECDPDDIHSKIVGIYLSLDAYTESDKNAKIKEYNEVVDRATEAGIQKIRKYQVKTPPKEETRQKQRGEEHSTEEADRLALSILEHSKTLKKKTESFGSMVDISKDLLDKTTNSVRKNVHNVEKGMETLERKHWWSFGAVDTLVTVFIVVLVFIFMYIFIRLW</sequence>
<dbReference type="GeneID" id="93647146"/>
<dbReference type="EMBL" id="LTDL01000040">
    <property type="protein sequence ID" value="OAG29663.1"/>
    <property type="molecule type" value="Genomic_DNA"/>
</dbReference>
<accession>A0A177ECH8</accession>
<evidence type="ECO:0000256" key="1">
    <source>
        <dbReference type="SAM" id="MobiDB-lite"/>
    </source>
</evidence>
<reference evidence="3 4" key="1">
    <citation type="submission" date="2016-02" db="EMBL/GenBank/DDBJ databases">
        <title>Discovery of a natural microsporidian pathogen with a broad tissue tropism in Caenorhabditis elegans.</title>
        <authorList>
            <person name="Luallen R.J."/>
            <person name="Reinke A.W."/>
            <person name="Tong L."/>
            <person name="Botts M.R."/>
            <person name="Felix M.-A."/>
            <person name="Troemel E.R."/>
        </authorList>
    </citation>
    <scope>NUCLEOTIDE SEQUENCE [LARGE SCALE GENOMIC DNA]</scope>
    <source>
        <strain evidence="3 4">JUm2807</strain>
    </source>
</reference>
<organism evidence="3 4">
    <name type="scientific">Nematocida displodere</name>
    <dbReference type="NCBI Taxonomy" id="1805483"/>
    <lineage>
        <taxon>Eukaryota</taxon>
        <taxon>Fungi</taxon>
        <taxon>Fungi incertae sedis</taxon>
        <taxon>Microsporidia</taxon>
        <taxon>Nematocida</taxon>
    </lineage>
</organism>
<dbReference type="Proteomes" id="UP000185944">
    <property type="component" value="Unassembled WGS sequence"/>
</dbReference>
<dbReference type="RefSeq" id="XP_067544311.1">
    <property type="nucleotide sequence ID" value="XM_067688214.1"/>
</dbReference>
<dbReference type="VEuPathDB" id="MicrosporidiaDB:NEDG_00796"/>
<proteinExistence type="predicted"/>
<dbReference type="OrthoDB" id="2192024at2759"/>